<dbReference type="PANTHER" id="PTHR38730">
    <property type="entry name" value="SLL7028 PROTEIN"/>
    <property type="match status" value="1"/>
</dbReference>
<feature type="domain" description="Putative metallopeptidase" evidence="1">
    <location>
        <begin position="6"/>
        <end position="151"/>
    </location>
</feature>
<evidence type="ECO:0000313" key="2">
    <source>
        <dbReference type="EMBL" id="EKC72718.1"/>
    </source>
</evidence>
<proteinExistence type="predicted"/>
<dbReference type="EMBL" id="AJWY01004319">
    <property type="protein sequence ID" value="EKC72718.1"/>
    <property type="molecule type" value="Genomic_DNA"/>
</dbReference>
<dbReference type="PANTHER" id="PTHR38730:SF1">
    <property type="entry name" value="SLL7028 PROTEIN"/>
    <property type="match status" value="1"/>
</dbReference>
<reference evidence="2" key="1">
    <citation type="journal article" date="2013" name="Environ. Microbiol.">
        <title>Microbiota from the distal guts of lean and obese adolescents exhibit partial functional redundancy besides clear differences in community structure.</title>
        <authorList>
            <person name="Ferrer M."/>
            <person name="Ruiz A."/>
            <person name="Lanza F."/>
            <person name="Haange S.B."/>
            <person name="Oberbach A."/>
            <person name="Till H."/>
            <person name="Bargiela R."/>
            <person name="Campoy C."/>
            <person name="Segura M.T."/>
            <person name="Richter M."/>
            <person name="von Bergen M."/>
            <person name="Seifert J."/>
            <person name="Suarez A."/>
        </authorList>
    </citation>
    <scope>NUCLEOTIDE SEQUENCE</scope>
</reference>
<sequence>MRILCNHGFYGLLLMHMIYSIDEGCETAYTDGVRIAFSPFFLEELSDKELDYVLMHEILHVVLQHCLRGEYKDNERYNIAADIVINSTIMHENDDKASSITLSTYGESMHIAPDGKEGYLYTAEEVYEMLQSKQKNFDRGNKKSNAKRWDDHSQWGKFEEDSKLRDVWVKNFAECCEAVKVRDASNNRGTLPMFAQRMIEKLKNRKQTGERY</sequence>
<comment type="caution">
    <text evidence="2">The sequence shown here is derived from an EMBL/GenBank/DDBJ whole genome shotgun (WGS) entry which is preliminary data.</text>
</comment>
<dbReference type="AlphaFoldDB" id="K1TSG6"/>
<accession>K1TSG6</accession>
<dbReference type="Pfam" id="PF13203">
    <property type="entry name" value="DUF2201_N"/>
    <property type="match status" value="1"/>
</dbReference>
<protein>
    <recommendedName>
        <fullName evidence="1">Putative metallopeptidase domain-containing protein</fullName>
    </recommendedName>
</protein>
<gene>
    <name evidence="2" type="ORF">LEA_06594</name>
</gene>
<organism evidence="2">
    <name type="scientific">human gut metagenome</name>
    <dbReference type="NCBI Taxonomy" id="408170"/>
    <lineage>
        <taxon>unclassified sequences</taxon>
        <taxon>metagenomes</taxon>
        <taxon>organismal metagenomes</taxon>
    </lineage>
</organism>
<evidence type="ECO:0000259" key="1">
    <source>
        <dbReference type="Pfam" id="PF13203"/>
    </source>
</evidence>
<name>K1TSG6_9ZZZZ</name>
<dbReference type="InterPro" id="IPR025154">
    <property type="entry name" value="Put_metallopeptidase_dom"/>
</dbReference>